<dbReference type="Pfam" id="PF02518">
    <property type="entry name" value="HATPase_c"/>
    <property type="match status" value="1"/>
</dbReference>
<evidence type="ECO:0000259" key="9">
    <source>
        <dbReference type="PROSITE" id="PS50113"/>
    </source>
</evidence>
<feature type="domain" description="PAC" evidence="9">
    <location>
        <begin position="627"/>
        <end position="679"/>
    </location>
</feature>
<dbReference type="PRINTS" id="PR00344">
    <property type="entry name" value="BCTRLSENSOR"/>
</dbReference>
<dbReference type="InterPro" id="IPR036097">
    <property type="entry name" value="HisK_dim/P_sf"/>
</dbReference>
<sequence length="945" mass="109121">MNTTENKLITNSNIASHINSNTFFVDALGPKTHWPQNLIFALNTMLQNPQPQFLCWGEDLLFFYNQAFSDLFIPESQSYNNLGAPFKTIDTKVLDTCIQPLEDTFKTGEPTRIEQIELKKEGQNKTYWSFCISTLLADENNTQGVIVYCIDDTEKIKANKKVNKLTSRFTNIVRQAPIGVLIVSSKTKTVETVNRKYKQLFSDNCSVHLGDNLAQVLPNTTFEIHSEILKTMETGKSFQRTEIPIQITKQDQTNTHYYNFLGEAILDENEAISGVILATTEVTDSFVAKQLLLESENKFRNVIEQSPIPISVFHGPKHVIKIANDTMLNDVWRKSHEDCYDNELLNVFPELKNQKFPKLLDGVYSSGQSYSEKEALATITGRDGSRDFYFDLDYSPIFEPDHSVSGIIVTAVDVTEKVMSRMKIEKTETRLRIATEAAELATWELDIKTKDLSYSKRLSQILGFPEDVILSKEFIRSRTLKEDLENILLPAFDTALKTGTYFYEVRTRRKDESIIWIRTHGKVFFDDDGVPVKLFGTLREITAEKRYELKLKDNEQKFRLLADSMPQKIWTANTEGILDYYNQTVYDYTGHTPETLNPSNWLTIVHPDDRDENYFLWKRSIETGEDFIMEHRFIRHDGQYRWQLSRAIPQRDDKGKIQRWVGTSTDIQDQKMFLQELERQVKDRTKLLGEANVKLESSVEELQRMNEELQSFAYISSHDLQEPLRKIQIFSSRILDLEKDNLSDTGTDYFNRMQNAAHRMQVLIKDLLAYSRTNTSTRSFEKTDLNEVLAEVKIDLKELINEHNVTIEVGDLCTAYIIPFQFIQLMNNLINNSIKFAQKDIDPVIKIYSVIDKGSTFKREQLNPDTEYCHIKISDNGIGFDPQYSEQIFDIFERLHTRTTYEGTGIGLAIVKKIVENHDGFIYADGEINKGVTFNIYIPIDLTVK</sequence>
<evidence type="ECO:0000256" key="3">
    <source>
        <dbReference type="ARBA" id="ARBA00022553"/>
    </source>
</evidence>
<dbReference type="SUPFAM" id="SSF55785">
    <property type="entry name" value="PYP-like sensor domain (PAS domain)"/>
    <property type="match status" value="4"/>
</dbReference>
<protein>
    <recommendedName>
        <fullName evidence="2">histidine kinase</fullName>
        <ecNumber evidence="2">2.7.13.3</ecNumber>
    </recommendedName>
</protein>
<evidence type="ECO:0000256" key="6">
    <source>
        <dbReference type="SAM" id="Coils"/>
    </source>
</evidence>
<keyword evidence="4" id="KW-0808">Transferase</keyword>
<dbReference type="SMART" id="SM00387">
    <property type="entry name" value="HATPase_c"/>
    <property type="match status" value="1"/>
</dbReference>
<dbReference type="Gene3D" id="1.10.287.130">
    <property type="match status" value="1"/>
</dbReference>
<dbReference type="PROSITE" id="PS50113">
    <property type="entry name" value="PAC"/>
    <property type="match status" value="3"/>
</dbReference>
<proteinExistence type="predicted"/>
<dbReference type="InterPro" id="IPR000014">
    <property type="entry name" value="PAS"/>
</dbReference>
<accession>T2KPN6</accession>
<dbReference type="PROSITE" id="PS50109">
    <property type="entry name" value="HIS_KIN"/>
    <property type="match status" value="1"/>
</dbReference>
<dbReference type="FunFam" id="3.30.450.20:FF:000099">
    <property type="entry name" value="Sensory box sensor histidine kinase"/>
    <property type="match status" value="1"/>
</dbReference>
<dbReference type="PROSITE" id="PS50112">
    <property type="entry name" value="PAS"/>
    <property type="match status" value="2"/>
</dbReference>
<dbReference type="SMART" id="SM00086">
    <property type="entry name" value="PAC"/>
    <property type="match status" value="3"/>
</dbReference>
<evidence type="ECO:0000256" key="4">
    <source>
        <dbReference type="ARBA" id="ARBA00022679"/>
    </source>
</evidence>
<dbReference type="eggNOG" id="COG4251">
    <property type="taxonomic scope" value="Bacteria"/>
</dbReference>
<feature type="coiled-coil region" evidence="6">
    <location>
        <begin position="674"/>
        <end position="712"/>
    </location>
</feature>
<dbReference type="NCBIfam" id="TIGR00229">
    <property type="entry name" value="sensory_box"/>
    <property type="match status" value="2"/>
</dbReference>
<dbReference type="SUPFAM" id="SSF55874">
    <property type="entry name" value="ATPase domain of HSP90 chaperone/DNA topoisomerase II/histidine kinase"/>
    <property type="match status" value="1"/>
</dbReference>
<evidence type="ECO:0000256" key="1">
    <source>
        <dbReference type="ARBA" id="ARBA00000085"/>
    </source>
</evidence>
<gene>
    <name evidence="10" type="ORF">BN863_27040</name>
</gene>
<dbReference type="InterPro" id="IPR052162">
    <property type="entry name" value="Sensor_kinase/Photoreceptor"/>
</dbReference>
<organism evidence="10 11">
    <name type="scientific">Formosa agariphila (strain DSM 15362 / KCTC 12365 / LMG 23005 / KMM 3901 / M-2Alg 35-1)</name>
    <dbReference type="NCBI Taxonomy" id="1347342"/>
    <lineage>
        <taxon>Bacteria</taxon>
        <taxon>Pseudomonadati</taxon>
        <taxon>Bacteroidota</taxon>
        <taxon>Flavobacteriia</taxon>
        <taxon>Flavobacteriales</taxon>
        <taxon>Flavobacteriaceae</taxon>
        <taxon>Formosa</taxon>
    </lineage>
</organism>
<feature type="domain" description="PAS" evidence="8">
    <location>
        <begin position="554"/>
        <end position="624"/>
    </location>
</feature>
<evidence type="ECO:0000256" key="2">
    <source>
        <dbReference type="ARBA" id="ARBA00012438"/>
    </source>
</evidence>
<dbReference type="GO" id="GO:0000155">
    <property type="term" value="F:phosphorelay sensor kinase activity"/>
    <property type="evidence" value="ECO:0007669"/>
    <property type="project" value="InterPro"/>
</dbReference>
<dbReference type="InterPro" id="IPR004358">
    <property type="entry name" value="Sig_transdc_His_kin-like_C"/>
</dbReference>
<dbReference type="EC" id="2.7.13.3" evidence="2"/>
<keyword evidence="6" id="KW-0175">Coiled coil</keyword>
<dbReference type="PANTHER" id="PTHR43304">
    <property type="entry name" value="PHYTOCHROME-LIKE PROTEIN CPH1"/>
    <property type="match status" value="1"/>
</dbReference>
<reference evidence="10 11" key="1">
    <citation type="journal article" date="2013" name="Appl. Environ. Microbiol.">
        <title>The genome of the alga-associated marine flavobacterium Formosa agariphila KMM 3901T reveals a broad potential for degradation of algal polysaccharides.</title>
        <authorList>
            <person name="Mann A.J."/>
            <person name="Hahnke R.L."/>
            <person name="Huang S."/>
            <person name="Werner J."/>
            <person name="Xing P."/>
            <person name="Barbeyron T."/>
            <person name="Huettel B."/>
            <person name="Stueber K."/>
            <person name="Reinhardt R."/>
            <person name="Harder J."/>
            <person name="Gloeckner F.O."/>
            <person name="Amann R.I."/>
            <person name="Teeling H."/>
        </authorList>
    </citation>
    <scope>NUCLEOTIDE SEQUENCE [LARGE SCALE GENOMIC DNA]</scope>
    <source>
        <strain evidence="11">DSM 15362 / KCTC 12365 / LMG 23005 / KMM 3901</strain>
    </source>
</reference>
<name>T2KPN6_FORAG</name>
<feature type="domain" description="Histidine kinase" evidence="7">
    <location>
        <begin position="715"/>
        <end position="942"/>
    </location>
</feature>
<dbReference type="InterPro" id="IPR036890">
    <property type="entry name" value="HATPase_C_sf"/>
</dbReference>
<keyword evidence="11" id="KW-1185">Reference proteome</keyword>
<dbReference type="InterPro" id="IPR005467">
    <property type="entry name" value="His_kinase_dom"/>
</dbReference>
<dbReference type="STRING" id="1347342.BN863_27040"/>
<dbReference type="OrthoDB" id="9766459at2"/>
<dbReference type="Gene3D" id="3.30.450.20">
    <property type="entry name" value="PAS domain"/>
    <property type="match status" value="5"/>
</dbReference>
<dbReference type="SUPFAM" id="SSF47384">
    <property type="entry name" value="Homodimeric domain of signal transducing histidine kinase"/>
    <property type="match status" value="1"/>
</dbReference>
<dbReference type="CDD" id="cd00082">
    <property type="entry name" value="HisKA"/>
    <property type="match status" value="1"/>
</dbReference>
<dbReference type="PATRIC" id="fig|1347342.6.peg.2720"/>
<feature type="domain" description="PAS" evidence="8">
    <location>
        <begin position="427"/>
        <end position="499"/>
    </location>
</feature>
<comment type="catalytic activity">
    <reaction evidence="1">
        <text>ATP + protein L-histidine = ADP + protein N-phospho-L-histidine.</text>
        <dbReference type="EC" id="2.7.13.3"/>
    </reaction>
</comment>
<dbReference type="InterPro" id="IPR013655">
    <property type="entry name" value="PAS_fold_3"/>
</dbReference>
<feature type="domain" description="PAC" evidence="9">
    <location>
        <begin position="373"/>
        <end position="426"/>
    </location>
</feature>
<dbReference type="CDD" id="cd00130">
    <property type="entry name" value="PAS"/>
    <property type="match status" value="2"/>
</dbReference>
<dbReference type="EMBL" id="HG315671">
    <property type="protein sequence ID" value="CDF80416.1"/>
    <property type="molecule type" value="Genomic_DNA"/>
</dbReference>
<dbReference type="RefSeq" id="WP_051774823.1">
    <property type="nucleotide sequence ID" value="NZ_HG315671.1"/>
</dbReference>
<dbReference type="SMART" id="SM00091">
    <property type="entry name" value="PAS"/>
    <property type="match status" value="3"/>
</dbReference>
<dbReference type="Gene3D" id="3.30.565.10">
    <property type="entry name" value="Histidine kinase-like ATPase, C-terminal domain"/>
    <property type="match status" value="1"/>
</dbReference>
<dbReference type="Pfam" id="PF13426">
    <property type="entry name" value="PAS_9"/>
    <property type="match status" value="1"/>
</dbReference>
<evidence type="ECO:0000259" key="8">
    <source>
        <dbReference type="PROSITE" id="PS50112"/>
    </source>
</evidence>
<dbReference type="PANTHER" id="PTHR43304:SF1">
    <property type="entry name" value="PAC DOMAIN-CONTAINING PROTEIN"/>
    <property type="match status" value="1"/>
</dbReference>
<dbReference type="InterPro" id="IPR035965">
    <property type="entry name" value="PAS-like_dom_sf"/>
</dbReference>
<dbReference type="AlphaFoldDB" id="T2KPN6"/>
<keyword evidence="5 10" id="KW-0418">Kinase</keyword>
<dbReference type="InterPro" id="IPR003594">
    <property type="entry name" value="HATPase_dom"/>
</dbReference>
<evidence type="ECO:0000259" key="7">
    <source>
        <dbReference type="PROSITE" id="PS50109"/>
    </source>
</evidence>
<dbReference type="Proteomes" id="UP000016160">
    <property type="component" value="Chromosome"/>
</dbReference>
<dbReference type="SMART" id="SM00388">
    <property type="entry name" value="HisKA"/>
    <property type="match status" value="1"/>
</dbReference>
<dbReference type="Pfam" id="PF00512">
    <property type="entry name" value="HisKA"/>
    <property type="match status" value="1"/>
</dbReference>
<keyword evidence="3" id="KW-0597">Phosphoprotein</keyword>
<evidence type="ECO:0000313" key="10">
    <source>
        <dbReference type="EMBL" id="CDF80416.1"/>
    </source>
</evidence>
<evidence type="ECO:0000313" key="11">
    <source>
        <dbReference type="Proteomes" id="UP000016160"/>
    </source>
</evidence>
<feature type="domain" description="PAC" evidence="9">
    <location>
        <begin position="501"/>
        <end position="553"/>
    </location>
</feature>
<dbReference type="InterPro" id="IPR001610">
    <property type="entry name" value="PAC"/>
</dbReference>
<evidence type="ECO:0000256" key="5">
    <source>
        <dbReference type="ARBA" id="ARBA00022777"/>
    </source>
</evidence>
<dbReference type="InterPro" id="IPR003661">
    <property type="entry name" value="HisK_dim/P_dom"/>
</dbReference>
<dbReference type="eggNOG" id="COG2202">
    <property type="taxonomic scope" value="Bacteria"/>
</dbReference>
<dbReference type="InterPro" id="IPR000700">
    <property type="entry name" value="PAS-assoc_C"/>
</dbReference>
<dbReference type="HOGENOM" id="CLU_000445_114_71_10"/>
<dbReference type="Pfam" id="PF08447">
    <property type="entry name" value="PAS_3"/>
    <property type="match status" value="2"/>
</dbReference>